<dbReference type="GO" id="GO:0007586">
    <property type="term" value="P:digestion"/>
    <property type="evidence" value="ECO:0007669"/>
    <property type="project" value="UniProtKB-KW"/>
</dbReference>
<keyword evidence="8" id="KW-0732">Signal</keyword>
<dbReference type="PANTHER" id="PTHR24276:SF91">
    <property type="entry name" value="AT26814P-RELATED"/>
    <property type="match status" value="1"/>
</dbReference>
<reference evidence="10" key="1">
    <citation type="submission" date="2022-01" db="EMBL/GenBank/DDBJ databases">
        <authorList>
            <person name="King R."/>
        </authorList>
    </citation>
    <scope>NUCLEOTIDE SEQUENCE</scope>
</reference>
<evidence type="ECO:0000256" key="6">
    <source>
        <dbReference type="ARBA" id="ARBA00023157"/>
    </source>
</evidence>
<proteinExistence type="inferred from homology"/>
<protein>
    <recommendedName>
        <fullName evidence="9">Peptidase S1 domain-containing protein</fullName>
    </recommendedName>
</protein>
<evidence type="ECO:0000256" key="5">
    <source>
        <dbReference type="ARBA" id="ARBA00022825"/>
    </source>
</evidence>
<dbReference type="GO" id="GO:0006508">
    <property type="term" value="P:proteolysis"/>
    <property type="evidence" value="ECO:0007669"/>
    <property type="project" value="UniProtKB-KW"/>
</dbReference>
<comment type="subcellular location">
    <subcellularLocation>
        <location evidence="1">Secreted</location>
        <location evidence="1">Extracellular space</location>
    </subcellularLocation>
</comment>
<evidence type="ECO:0000256" key="4">
    <source>
        <dbReference type="ARBA" id="ARBA00022801"/>
    </source>
</evidence>
<dbReference type="FunFam" id="2.40.10.10:FF:000036">
    <property type="entry name" value="Trypsin beta"/>
    <property type="match status" value="1"/>
</dbReference>
<dbReference type="CDD" id="cd00190">
    <property type="entry name" value="Tryp_SPc"/>
    <property type="match status" value="1"/>
</dbReference>
<feature type="signal peptide" evidence="8">
    <location>
        <begin position="1"/>
        <end position="17"/>
    </location>
</feature>
<evidence type="ECO:0000259" key="9">
    <source>
        <dbReference type="SMART" id="SM00020"/>
    </source>
</evidence>
<dbReference type="PANTHER" id="PTHR24276">
    <property type="entry name" value="POLYSERASE-RELATED"/>
    <property type="match status" value="1"/>
</dbReference>
<accession>A0A9N9S625</accession>
<dbReference type="InterPro" id="IPR050430">
    <property type="entry name" value="Peptidase_S1"/>
</dbReference>
<evidence type="ECO:0000256" key="2">
    <source>
        <dbReference type="ARBA" id="ARBA00022670"/>
    </source>
</evidence>
<keyword evidence="6" id="KW-1015">Disulfide bond</keyword>
<dbReference type="InterPro" id="IPR001314">
    <property type="entry name" value="Peptidase_S1A"/>
</dbReference>
<evidence type="ECO:0000256" key="7">
    <source>
        <dbReference type="ARBA" id="ARBA00024195"/>
    </source>
</evidence>
<reference evidence="10" key="2">
    <citation type="submission" date="2022-10" db="EMBL/GenBank/DDBJ databases">
        <authorList>
            <consortium name="ENA_rothamsted_submissions"/>
            <consortium name="culmorum"/>
            <person name="King R."/>
        </authorList>
    </citation>
    <scope>NUCLEOTIDE SEQUENCE</scope>
</reference>
<dbReference type="SUPFAM" id="SSF50494">
    <property type="entry name" value="Trypsin-like serine proteases"/>
    <property type="match status" value="1"/>
</dbReference>
<dbReference type="PROSITE" id="PS00135">
    <property type="entry name" value="TRYPSIN_SER"/>
    <property type="match status" value="1"/>
</dbReference>
<dbReference type="GO" id="GO:0005576">
    <property type="term" value="C:extracellular region"/>
    <property type="evidence" value="ECO:0007669"/>
    <property type="project" value="UniProtKB-SubCell"/>
</dbReference>
<dbReference type="AlphaFoldDB" id="A0A9N9S625"/>
<dbReference type="InterPro" id="IPR001254">
    <property type="entry name" value="Trypsin_dom"/>
</dbReference>
<dbReference type="InterPro" id="IPR043504">
    <property type="entry name" value="Peptidase_S1_PA_chymotrypsin"/>
</dbReference>
<dbReference type="Pfam" id="PF00089">
    <property type="entry name" value="Trypsin"/>
    <property type="match status" value="1"/>
</dbReference>
<dbReference type="InterPro" id="IPR033116">
    <property type="entry name" value="TRYPSIN_SER"/>
</dbReference>
<feature type="chain" id="PRO_5040289681" description="Peptidase S1 domain-containing protein" evidence="8">
    <location>
        <begin position="18"/>
        <end position="258"/>
    </location>
</feature>
<keyword evidence="5" id="KW-0720">Serine protease</keyword>
<evidence type="ECO:0000313" key="11">
    <source>
        <dbReference type="Proteomes" id="UP001153620"/>
    </source>
</evidence>
<dbReference type="PROSITE" id="PS00134">
    <property type="entry name" value="TRYPSIN_HIS"/>
    <property type="match status" value="1"/>
</dbReference>
<dbReference type="OrthoDB" id="8440449at2759"/>
<dbReference type="InterPro" id="IPR018114">
    <property type="entry name" value="TRYPSIN_HIS"/>
</dbReference>
<keyword evidence="11" id="KW-1185">Reference proteome</keyword>
<keyword evidence="2" id="KW-0645">Protease</keyword>
<evidence type="ECO:0000256" key="3">
    <source>
        <dbReference type="ARBA" id="ARBA00022757"/>
    </source>
</evidence>
<dbReference type="GO" id="GO:0004252">
    <property type="term" value="F:serine-type endopeptidase activity"/>
    <property type="evidence" value="ECO:0007669"/>
    <property type="project" value="InterPro"/>
</dbReference>
<name>A0A9N9S625_9DIPT</name>
<dbReference type="SMART" id="SM00020">
    <property type="entry name" value="Tryp_SPc"/>
    <property type="match status" value="1"/>
</dbReference>
<organism evidence="10 11">
    <name type="scientific">Chironomus riparius</name>
    <dbReference type="NCBI Taxonomy" id="315576"/>
    <lineage>
        <taxon>Eukaryota</taxon>
        <taxon>Metazoa</taxon>
        <taxon>Ecdysozoa</taxon>
        <taxon>Arthropoda</taxon>
        <taxon>Hexapoda</taxon>
        <taxon>Insecta</taxon>
        <taxon>Pterygota</taxon>
        <taxon>Neoptera</taxon>
        <taxon>Endopterygota</taxon>
        <taxon>Diptera</taxon>
        <taxon>Nematocera</taxon>
        <taxon>Chironomoidea</taxon>
        <taxon>Chironomidae</taxon>
        <taxon>Chironominae</taxon>
        <taxon>Chironomus</taxon>
    </lineage>
</organism>
<dbReference type="InterPro" id="IPR009003">
    <property type="entry name" value="Peptidase_S1_PA"/>
</dbReference>
<gene>
    <name evidence="10" type="ORF">CHIRRI_LOCUS13612</name>
</gene>
<keyword evidence="3" id="KW-0222">Digestion</keyword>
<dbReference type="PRINTS" id="PR00722">
    <property type="entry name" value="CHYMOTRYPSIN"/>
</dbReference>
<evidence type="ECO:0000313" key="10">
    <source>
        <dbReference type="EMBL" id="CAG9810800.1"/>
    </source>
</evidence>
<dbReference type="EMBL" id="OU895880">
    <property type="protein sequence ID" value="CAG9810800.1"/>
    <property type="molecule type" value="Genomic_DNA"/>
</dbReference>
<dbReference type="Gene3D" id="2.40.10.10">
    <property type="entry name" value="Trypsin-like serine proteases"/>
    <property type="match status" value="2"/>
</dbReference>
<keyword evidence="4" id="KW-0378">Hydrolase</keyword>
<evidence type="ECO:0000256" key="8">
    <source>
        <dbReference type="SAM" id="SignalP"/>
    </source>
</evidence>
<sequence length="258" mass="27372">MLRQALILCALVAVAFGGTLRNSDFQSRIVGGAPAVEGQFPYQISLRTFPALGHFCGGSIISEHWTLSAAHCTINRTPANTRIVAGTILLNGGANPILREVSSIVNHPEYDSVNIAQDVCVVRVTVPFVWSPNVQPIRVGNEFIGGGVTAVVSGWGGILVTGGAAPNNLQWIAKQTITNADCRTRMGVNNERFVVDSKICTFTQAGQGICQGDSGGPLTAGGSVIGIVSWNIPCARGFPDGFDRVSHWNSWINDNARD</sequence>
<comment type="similarity">
    <text evidence="7">Belongs to the peptidase S1 family. CLIP subfamily.</text>
</comment>
<dbReference type="Proteomes" id="UP001153620">
    <property type="component" value="Chromosome 4"/>
</dbReference>
<evidence type="ECO:0000256" key="1">
    <source>
        <dbReference type="ARBA" id="ARBA00004239"/>
    </source>
</evidence>
<dbReference type="FunFam" id="2.40.10.10:FF:000068">
    <property type="entry name" value="transmembrane protease serine 2"/>
    <property type="match status" value="1"/>
</dbReference>
<feature type="domain" description="Peptidase S1" evidence="9">
    <location>
        <begin position="28"/>
        <end position="252"/>
    </location>
</feature>